<dbReference type="FunFam" id="2.60.120.200:FF:000159">
    <property type="entry name" value="Glycosidase"/>
    <property type="match status" value="1"/>
</dbReference>
<keyword evidence="3" id="KW-0336">GPI-anchor</keyword>
<evidence type="ECO:0000256" key="3">
    <source>
        <dbReference type="ARBA" id="ARBA00022622"/>
    </source>
</evidence>
<dbReference type="OrthoDB" id="4781at2759"/>
<dbReference type="InterPro" id="IPR050546">
    <property type="entry name" value="Glycosyl_Hydrlase_16"/>
</dbReference>
<evidence type="ECO:0000256" key="9">
    <source>
        <dbReference type="ARBA" id="ARBA00023180"/>
    </source>
</evidence>
<protein>
    <recommendedName>
        <fullName evidence="14">Crh-like protein</fullName>
        <ecNumber evidence="14">3.2.-.-</ecNumber>
    </recommendedName>
</protein>
<dbReference type="GeneID" id="34526829"/>
<dbReference type="PANTHER" id="PTHR10963:SF22">
    <property type="entry name" value="GLYCOSIDASE CRH2-RELATED"/>
    <property type="match status" value="1"/>
</dbReference>
<evidence type="ECO:0000256" key="5">
    <source>
        <dbReference type="ARBA" id="ARBA00022679"/>
    </source>
</evidence>
<organism evidence="19 20">
    <name type="scientific">Huiozyma naganishii (strain ATCC MYA-139 / BCRC 22969 / CBS 8797 / KCTC 17520 / NBRC 10181 / NCYC 3082 / Yp74L-3)</name>
    <name type="common">Yeast</name>
    <name type="synonym">Kazachstania naganishii</name>
    <dbReference type="NCBI Taxonomy" id="1071383"/>
    <lineage>
        <taxon>Eukaryota</taxon>
        <taxon>Fungi</taxon>
        <taxon>Dikarya</taxon>
        <taxon>Ascomycota</taxon>
        <taxon>Saccharomycotina</taxon>
        <taxon>Saccharomycetes</taxon>
        <taxon>Saccharomycetales</taxon>
        <taxon>Saccharomycetaceae</taxon>
        <taxon>Huiozyma</taxon>
    </lineage>
</organism>
<comment type="subcellular location">
    <subcellularLocation>
        <location evidence="2">Membrane</location>
        <topology evidence="2">Lipid-anchor</topology>
        <topology evidence="2">GPI-anchor</topology>
    </subcellularLocation>
</comment>
<evidence type="ECO:0000256" key="17">
    <source>
        <dbReference type="SAM" id="SignalP"/>
    </source>
</evidence>
<dbReference type="CDD" id="cd02183">
    <property type="entry name" value="GH16_fungal_CRH1_transglycosylase"/>
    <property type="match status" value="1"/>
</dbReference>
<comment type="catalytic activity">
    <reaction evidence="1">
        <text>Random endo-hydrolysis of N-acetyl-beta-D-glucosaminide (1-&gt;4)-beta-linkages in chitin and chitodextrins.</text>
        <dbReference type="EC" id="3.2.1.14"/>
    </reaction>
</comment>
<dbReference type="GO" id="GO:0005975">
    <property type="term" value="P:carbohydrate metabolic process"/>
    <property type="evidence" value="ECO:0007669"/>
    <property type="project" value="InterPro"/>
</dbReference>
<name>J7R8B5_HUIN7</name>
<keyword evidence="6 17" id="KW-0732">Signal</keyword>
<keyword evidence="7 14" id="KW-0378">Hydrolase</keyword>
<feature type="signal peptide" evidence="17">
    <location>
        <begin position="1"/>
        <end position="19"/>
    </location>
</feature>
<dbReference type="RefSeq" id="XP_022465351.1">
    <property type="nucleotide sequence ID" value="XM_022608902.1"/>
</dbReference>
<gene>
    <name evidence="19" type="primary">KNAG0G00480</name>
    <name evidence="19" type="ordered locus">KNAG_0G00480</name>
</gene>
<dbReference type="Proteomes" id="UP000006310">
    <property type="component" value="Chromosome 7"/>
</dbReference>
<keyword evidence="11" id="KW-0326">Glycosidase</keyword>
<feature type="compositionally biased region" description="Polar residues" evidence="16">
    <location>
        <begin position="460"/>
        <end position="471"/>
    </location>
</feature>
<evidence type="ECO:0000256" key="16">
    <source>
        <dbReference type="SAM" id="MobiDB-lite"/>
    </source>
</evidence>
<dbReference type="EC" id="3.2.-.-" evidence="14"/>
<keyword evidence="9" id="KW-0325">Glycoprotein</keyword>
<dbReference type="Gene3D" id="2.60.120.200">
    <property type="match status" value="1"/>
</dbReference>
<dbReference type="AlphaFoldDB" id="J7R8B5"/>
<evidence type="ECO:0000256" key="13">
    <source>
        <dbReference type="ARBA" id="ARBA00038074"/>
    </source>
</evidence>
<dbReference type="OMA" id="WNATANQ"/>
<evidence type="ECO:0000256" key="12">
    <source>
        <dbReference type="ARBA" id="ARBA00023316"/>
    </source>
</evidence>
<dbReference type="SUPFAM" id="SSF49899">
    <property type="entry name" value="Concanavalin A-like lectins/glucanases"/>
    <property type="match status" value="1"/>
</dbReference>
<dbReference type="GO" id="GO:0098552">
    <property type="term" value="C:side of membrane"/>
    <property type="evidence" value="ECO:0007669"/>
    <property type="project" value="UniProtKB-KW"/>
</dbReference>
<evidence type="ECO:0000313" key="19">
    <source>
        <dbReference type="EMBL" id="CCK71105.1"/>
    </source>
</evidence>
<evidence type="ECO:0000256" key="4">
    <source>
        <dbReference type="ARBA" id="ARBA00022676"/>
    </source>
</evidence>
<dbReference type="InterPro" id="IPR013320">
    <property type="entry name" value="ConA-like_dom_sf"/>
</dbReference>
<dbReference type="GO" id="GO:0000144">
    <property type="term" value="C:cellular bud neck septin ring"/>
    <property type="evidence" value="ECO:0007669"/>
    <property type="project" value="EnsemblFungi"/>
</dbReference>
<dbReference type="GO" id="GO:0016757">
    <property type="term" value="F:glycosyltransferase activity"/>
    <property type="evidence" value="ECO:0007669"/>
    <property type="project" value="UniProtKB-KW"/>
</dbReference>
<evidence type="ECO:0000256" key="14">
    <source>
        <dbReference type="PIRNR" id="PIRNR037299"/>
    </source>
</evidence>
<evidence type="ECO:0000256" key="15">
    <source>
        <dbReference type="PIRSR" id="PIRSR037299-1"/>
    </source>
</evidence>
<keyword evidence="20" id="KW-1185">Reference proteome</keyword>
<dbReference type="PIRSF" id="PIRSF037299">
    <property type="entry name" value="Glycosidase_CRH1_prd"/>
    <property type="match status" value="1"/>
</dbReference>
<proteinExistence type="inferred from homology"/>
<feature type="compositionally biased region" description="Low complexity" evidence="16">
    <location>
        <begin position="349"/>
        <end position="405"/>
    </location>
</feature>
<evidence type="ECO:0000256" key="1">
    <source>
        <dbReference type="ARBA" id="ARBA00000822"/>
    </source>
</evidence>
<feature type="chain" id="PRO_5003796007" description="Crh-like protein" evidence="17">
    <location>
        <begin position="20"/>
        <end position="498"/>
    </location>
</feature>
<dbReference type="EMBL" id="HE978320">
    <property type="protein sequence ID" value="CCK71105.1"/>
    <property type="molecule type" value="Genomic_DNA"/>
</dbReference>
<keyword evidence="10" id="KW-0449">Lipoprotein</keyword>
<evidence type="ECO:0000256" key="7">
    <source>
        <dbReference type="ARBA" id="ARBA00022801"/>
    </source>
</evidence>
<reference evidence="20" key="2">
    <citation type="submission" date="2012-08" db="EMBL/GenBank/DDBJ databases">
        <title>Genome sequence of Kazachstania naganishii.</title>
        <authorList>
            <person name="Gordon J.L."/>
            <person name="Armisen D."/>
            <person name="Proux-Wera E."/>
            <person name="OhEigeartaigh S.S."/>
            <person name="Byrne K.P."/>
            <person name="Wolfe K.H."/>
        </authorList>
    </citation>
    <scope>NUCLEOTIDE SEQUENCE [LARGE SCALE GENOMIC DNA]</scope>
    <source>
        <strain evidence="20">ATCC MYA-139 / BCRC 22969 / CBS 8797 / CCRC 22969 / KCTC 17520 / NBRC 10181 / NCYC 3082</strain>
    </source>
</reference>
<feature type="region of interest" description="Disordered" evidence="16">
    <location>
        <begin position="336"/>
        <end position="471"/>
    </location>
</feature>
<feature type="active site" description="Proton donor" evidence="15">
    <location>
        <position position="167"/>
    </location>
</feature>
<feature type="compositionally biased region" description="Low complexity" evidence="16">
    <location>
        <begin position="414"/>
        <end position="459"/>
    </location>
</feature>
<dbReference type="GO" id="GO:0031505">
    <property type="term" value="P:fungal-type cell wall organization"/>
    <property type="evidence" value="ECO:0007669"/>
    <property type="project" value="EnsemblFungi"/>
</dbReference>
<dbReference type="Pfam" id="PF00722">
    <property type="entry name" value="Glyco_hydro_16"/>
    <property type="match status" value="1"/>
</dbReference>
<evidence type="ECO:0000256" key="11">
    <source>
        <dbReference type="ARBA" id="ARBA00023295"/>
    </source>
</evidence>
<evidence type="ECO:0000256" key="10">
    <source>
        <dbReference type="ARBA" id="ARBA00023288"/>
    </source>
</evidence>
<dbReference type="GO" id="GO:0009277">
    <property type="term" value="C:fungal-type cell wall"/>
    <property type="evidence" value="ECO:0007669"/>
    <property type="project" value="EnsemblFungi"/>
</dbReference>
<evidence type="ECO:0000313" key="20">
    <source>
        <dbReference type="Proteomes" id="UP000006310"/>
    </source>
</evidence>
<dbReference type="InterPro" id="IPR000757">
    <property type="entry name" value="Beta-glucanase-like"/>
</dbReference>
<dbReference type="KEGG" id="kng:KNAG_0G00480"/>
<keyword evidence="12" id="KW-0961">Cell wall biogenesis/degradation</keyword>
<keyword evidence="8 14" id="KW-0472">Membrane</keyword>
<dbReference type="GO" id="GO:0006030">
    <property type="term" value="P:chitin metabolic process"/>
    <property type="evidence" value="ECO:0007669"/>
    <property type="project" value="EnsemblFungi"/>
</dbReference>
<dbReference type="InterPro" id="IPR017168">
    <property type="entry name" value="CHR-like"/>
</dbReference>
<evidence type="ECO:0000256" key="6">
    <source>
        <dbReference type="ARBA" id="ARBA00022729"/>
    </source>
</evidence>
<sequence length="498" mass="53951">MRLSSLLTITGTLLTTVRAEIHLCNATIACPEQFPCCSQGGQCGTGQYCIGNCDPRYSFTPEACMPDPVCKNTYTKFSNYSSKILNSYTFLGNASAADWTYGGYIMDYPEEDSLVLAMPKNSAGTVLSSTNAVWYGKVSARLKTSHLPGVITAFILYSGVQDEIDFEWVGSNLTTTQTNYYWQGVLNYNNSGNITTTDTFENFHDYEIDWQEDHITWSVDGVVGRTLYKNETYNETTQQYRYPQTPSKVDISIWPGGNSTNAPGTIAWAGGEINWDAPDITENGYYYTILKEINVTCYGPPSGVTKNGSESYIYKNPKGFMQDDVAITDKRVYLGSDRGTGMDPDAGVTKSSSSSKSSSHSKTSTTSRNSTTATSTSKNSTTATSTSKNSTTATSTSRNATVSSTISHSSRNNTVTLSKHSSTSTVSSSTVSSSTVFKSTSKHVSSTLSTHVVSSSKSSIESTEGRQQIQTSTKNAGEQLATYGTTLQMLLLVAAYII</sequence>
<dbReference type="eggNOG" id="ENOG502QVQI">
    <property type="taxonomic scope" value="Eukaryota"/>
</dbReference>
<comment type="similarity">
    <text evidence="13">Belongs to the glycosyl hydrolase 16 family. CRH1 subfamily.</text>
</comment>
<evidence type="ECO:0000256" key="8">
    <source>
        <dbReference type="ARBA" id="ARBA00023136"/>
    </source>
</evidence>
<evidence type="ECO:0000259" key="18">
    <source>
        <dbReference type="PROSITE" id="PS51762"/>
    </source>
</evidence>
<dbReference type="PANTHER" id="PTHR10963">
    <property type="entry name" value="GLYCOSYL HYDROLASE-RELATED"/>
    <property type="match status" value="1"/>
</dbReference>
<keyword evidence="5" id="KW-0808">Transferase</keyword>
<evidence type="ECO:0000256" key="2">
    <source>
        <dbReference type="ARBA" id="ARBA00004589"/>
    </source>
</evidence>
<accession>J7R8B5</accession>
<feature type="domain" description="GH16" evidence="18">
    <location>
        <begin position="60"/>
        <end position="277"/>
    </location>
</feature>
<dbReference type="HOGENOM" id="CLU_040459_0_0_1"/>
<feature type="active site" description="Nucleophile" evidence="15">
    <location>
        <position position="163"/>
    </location>
</feature>
<dbReference type="STRING" id="1071383.J7R8B5"/>
<keyword evidence="4" id="KW-0328">Glycosyltransferase</keyword>
<dbReference type="PROSITE" id="PS51762">
    <property type="entry name" value="GH16_2"/>
    <property type="match status" value="1"/>
</dbReference>
<dbReference type="GO" id="GO:0008843">
    <property type="term" value="F:endochitinase activity"/>
    <property type="evidence" value="ECO:0007669"/>
    <property type="project" value="UniProtKB-EC"/>
</dbReference>
<reference evidence="19 20" key="1">
    <citation type="journal article" date="2011" name="Proc. Natl. Acad. Sci. U.S.A.">
        <title>Evolutionary erosion of yeast sex chromosomes by mating-type switching accidents.</title>
        <authorList>
            <person name="Gordon J.L."/>
            <person name="Armisen D."/>
            <person name="Proux-Wera E."/>
            <person name="Oheigeartaigh S.S."/>
            <person name="Byrne K.P."/>
            <person name="Wolfe K.H."/>
        </authorList>
    </citation>
    <scope>NUCLEOTIDE SEQUENCE [LARGE SCALE GENOMIC DNA]</scope>
    <source>
        <strain evidence="20">ATCC MYA-139 / BCRC 22969 / CBS 8797 / CCRC 22969 / KCTC 17520 / NBRC 10181 / NCYC 3082</strain>
    </source>
</reference>